<dbReference type="Gene3D" id="1.10.260.40">
    <property type="entry name" value="lambda repressor-like DNA-binding domains"/>
    <property type="match status" value="1"/>
</dbReference>
<dbReference type="EMBL" id="DYZL01000192">
    <property type="protein sequence ID" value="HJH43992.1"/>
    <property type="molecule type" value="Genomic_DNA"/>
</dbReference>
<evidence type="ECO:0000313" key="6">
    <source>
        <dbReference type="Proteomes" id="UP000236488"/>
    </source>
</evidence>
<feature type="compositionally biased region" description="Polar residues" evidence="1">
    <location>
        <begin position="222"/>
        <end position="252"/>
    </location>
</feature>
<dbReference type="InterPro" id="IPR025194">
    <property type="entry name" value="RodZ-like_C"/>
</dbReference>
<accession>A0A2K2U7U8</accession>
<feature type="region of interest" description="Disordered" evidence="1">
    <location>
        <begin position="208"/>
        <end position="255"/>
    </location>
</feature>
<dbReference type="AlphaFoldDB" id="A0A2K2U7U8"/>
<feature type="compositionally biased region" description="Basic and acidic residues" evidence="1">
    <location>
        <begin position="123"/>
        <end position="135"/>
    </location>
</feature>
<feature type="compositionally biased region" description="Basic and acidic residues" evidence="1">
    <location>
        <begin position="83"/>
        <end position="100"/>
    </location>
</feature>
<dbReference type="SUPFAM" id="SSF47413">
    <property type="entry name" value="lambda repressor-like DNA-binding domains"/>
    <property type="match status" value="1"/>
</dbReference>
<feature type="domain" description="Cytoskeleton protein RodZ-like C-terminal" evidence="3">
    <location>
        <begin position="264"/>
        <end position="326"/>
    </location>
</feature>
<sequence>MTFGSILREARERKGYDLAQAARRLRIRPDILRAIEEGDFARMPPRGYARNMVNAYARLVGLNPSEITRRYLDEAYAYQVGRARTDQPSRREGGAGERRSGRSRAPQPEEERPPRQNAFGRTLYDDRRDYARGDGSRATGAGERRFEGRTHPSRHAALPGTQYTNFYAGPKAPNAVQSKLPFVIAGGAILVLLVVVLAFVFGGQKPADDGPKVHVSGLSDPTAEQPQDASQGEQGQQEPDATQSAPEEQAPTSAKVEVSVASGQEAWLDVYEGESITFGDSVTGPETLDYEVTDTPLRVVTSNPDAVSVTVNGEEVEPAADESTGVYTYEVDFEAVLEEWRADHPDAAAKGSDGSEDA</sequence>
<name>A0A2K2U7U8_9ACTN</name>
<evidence type="ECO:0000313" key="4">
    <source>
        <dbReference type="EMBL" id="HJH43992.1"/>
    </source>
</evidence>
<reference evidence="4" key="2">
    <citation type="journal article" date="2021" name="PeerJ">
        <title>Extensive microbial diversity within the chicken gut microbiome revealed by metagenomics and culture.</title>
        <authorList>
            <person name="Gilroy R."/>
            <person name="Ravi A."/>
            <person name="Getino M."/>
            <person name="Pursley I."/>
            <person name="Horton D.L."/>
            <person name="Alikhan N.F."/>
            <person name="Baker D."/>
            <person name="Gharbi K."/>
            <person name="Hall N."/>
            <person name="Watson M."/>
            <person name="Adriaenssens E.M."/>
            <person name="Foster-Nyarko E."/>
            <person name="Jarju S."/>
            <person name="Secka A."/>
            <person name="Antonio M."/>
            <person name="Oren A."/>
            <person name="Chaudhuri R.R."/>
            <person name="La Ragione R."/>
            <person name="Hildebrand F."/>
            <person name="Pallen M.J."/>
        </authorList>
    </citation>
    <scope>NUCLEOTIDE SEQUENCE</scope>
    <source>
        <strain evidence="4">USAMLcec12-2067</strain>
    </source>
</reference>
<dbReference type="InterPro" id="IPR010982">
    <property type="entry name" value="Lambda_DNA-bd_dom_sf"/>
</dbReference>
<evidence type="ECO:0000313" key="5">
    <source>
        <dbReference type="EMBL" id="PNV66250.1"/>
    </source>
</evidence>
<keyword evidence="6" id="KW-1185">Reference proteome</keyword>
<proteinExistence type="predicted"/>
<keyword evidence="2" id="KW-0472">Membrane</keyword>
<comment type="caution">
    <text evidence="5">The sequence shown here is derived from an EMBL/GenBank/DDBJ whole genome shotgun (WGS) entry which is preliminary data.</text>
</comment>
<dbReference type="RefSeq" id="WP_103262539.1">
    <property type="nucleotide sequence ID" value="NZ_DBEYRC010000162.1"/>
</dbReference>
<dbReference type="Proteomes" id="UP000236488">
    <property type="component" value="Unassembled WGS sequence"/>
</dbReference>
<reference evidence="5 6" key="1">
    <citation type="journal article" date="2018" name="Int. J. Syst. Evol. Microbiol.">
        <title>Rubneribacter badeniensis gen. nov., sp. nov. and Enteroscipio rubneri gen. nov., sp. nov., new members of the Eggerthellaceae isolated from human faeces.</title>
        <authorList>
            <person name="Danylec N."/>
            <person name="Gobl A."/>
            <person name="Stoll D.A."/>
            <person name="Hetzer B."/>
            <person name="Kulling S.E."/>
            <person name="Huch M."/>
        </authorList>
    </citation>
    <scope>NUCLEOTIDE SEQUENCE [LARGE SCALE GENOMIC DNA]</scope>
    <source>
        <strain evidence="5 6">ResAG-85</strain>
    </source>
</reference>
<feature type="region of interest" description="Disordered" evidence="1">
    <location>
        <begin position="82"/>
        <end position="161"/>
    </location>
</feature>
<feature type="transmembrane region" description="Helical" evidence="2">
    <location>
        <begin position="180"/>
        <end position="202"/>
    </location>
</feature>
<dbReference type="EMBL" id="PPEL01000005">
    <property type="protein sequence ID" value="PNV66250.1"/>
    <property type="molecule type" value="Genomic_DNA"/>
</dbReference>
<dbReference type="InterPro" id="IPR050400">
    <property type="entry name" value="Bact_Cytoskel_RodZ"/>
</dbReference>
<dbReference type="GO" id="GO:0003677">
    <property type="term" value="F:DNA binding"/>
    <property type="evidence" value="ECO:0007669"/>
    <property type="project" value="InterPro"/>
</dbReference>
<protein>
    <submittedName>
        <fullName evidence="5">Helix-turn-helix domain-containing protein</fullName>
    </submittedName>
</protein>
<keyword evidence="2" id="KW-1133">Transmembrane helix</keyword>
<dbReference type="PANTHER" id="PTHR34475:SF1">
    <property type="entry name" value="CYTOSKELETON PROTEIN RODZ"/>
    <property type="match status" value="1"/>
</dbReference>
<dbReference type="InterPro" id="IPR001387">
    <property type="entry name" value="Cro/C1-type_HTH"/>
</dbReference>
<dbReference type="PANTHER" id="PTHR34475">
    <property type="match status" value="1"/>
</dbReference>
<dbReference type="Proteomes" id="UP000789325">
    <property type="component" value="Unassembled WGS sequence"/>
</dbReference>
<evidence type="ECO:0000256" key="2">
    <source>
        <dbReference type="SAM" id="Phobius"/>
    </source>
</evidence>
<keyword evidence="2" id="KW-0812">Transmembrane</keyword>
<reference evidence="4" key="3">
    <citation type="submission" date="2021-09" db="EMBL/GenBank/DDBJ databases">
        <authorList>
            <person name="Gilroy R."/>
        </authorList>
    </citation>
    <scope>NUCLEOTIDE SEQUENCE</scope>
    <source>
        <strain evidence="4">USAMLcec12-2067</strain>
    </source>
</reference>
<dbReference type="CDD" id="cd00093">
    <property type="entry name" value="HTH_XRE"/>
    <property type="match status" value="1"/>
</dbReference>
<evidence type="ECO:0000259" key="3">
    <source>
        <dbReference type="Pfam" id="PF13464"/>
    </source>
</evidence>
<evidence type="ECO:0000256" key="1">
    <source>
        <dbReference type="SAM" id="MobiDB-lite"/>
    </source>
</evidence>
<organism evidence="5 6">
    <name type="scientific">Rubneribacter badeniensis</name>
    <dbReference type="NCBI Taxonomy" id="2070688"/>
    <lineage>
        <taxon>Bacteria</taxon>
        <taxon>Bacillati</taxon>
        <taxon>Actinomycetota</taxon>
        <taxon>Coriobacteriia</taxon>
        <taxon>Eggerthellales</taxon>
        <taxon>Eggerthellaceae</taxon>
        <taxon>Rubneribacter</taxon>
    </lineage>
</organism>
<dbReference type="Pfam" id="PF13413">
    <property type="entry name" value="HTH_25"/>
    <property type="match status" value="1"/>
</dbReference>
<gene>
    <name evidence="5" type="ORF">C2L80_02210</name>
    <name evidence="4" type="ORF">K8V16_09385</name>
</gene>
<dbReference type="Pfam" id="PF13464">
    <property type="entry name" value="RodZ_C"/>
    <property type="match status" value="1"/>
</dbReference>